<organism evidence="1 2">
    <name type="scientific">Labedella endophytica</name>
    <dbReference type="NCBI Taxonomy" id="1523160"/>
    <lineage>
        <taxon>Bacteria</taxon>
        <taxon>Bacillati</taxon>
        <taxon>Actinomycetota</taxon>
        <taxon>Actinomycetes</taxon>
        <taxon>Micrococcales</taxon>
        <taxon>Microbacteriaceae</taxon>
        <taxon>Labedella</taxon>
    </lineage>
</organism>
<dbReference type="EMBL" id="RZGZ01000001">
    <property type="protein sequence ID" value="RUR03555.1"/>
    <property type="molecule type" value="Genomic_DNA"/>
</dbReference>
<name>A0A3S0X193_9MICO</name>
<protein>
    <submittedName>
        <fullName evidence="1">Uncharacterized protein</fullName>
    </submittedName>
</protein>
<dbReference type="AlphaFoldDB" id="A0A3S0X193"/>
<proteinExistence type="predicted"/>
<accession>A0A3S0X193</accession>
<dbReference type="RefSeq" id="WP_127047065.1">
    <property type="nucleotide sequence ID" value="NZ_RZGZ01000001.1"/>
</dbReference>
<dbReference type="Proteomes" id="UP000274909">
    <property type="component" value="Unassembled WGS sequence"/>
</dbReference>
<gene>
    <name evidence="1" type="ORF">ELQ94_03225</name>
</gene>
<sequence>MAQSNAHKRQILDLDAAISSDEYSSFSAITRTADGSVLRGWYARLLTALALATGGEPVVFARGRNEEEHGTANIVVFTESVLAVADVDDTTSDDGAPTVRFIPRSAIRSLRFTASDRSDDERAERYTWPGTLSIELAYDGLDELIALSGSATEQFAVNQPASIWRLLEGLQADLLTGSSKEGRMG</sequence>
<evidence type="ECO:0000313" key="2">
    <source>
        <dbReference type="Proteomes" id="UP000274909"/>
    </source>
</evidence>
<reference evidence="1 2" key="1">
    <citation type="submission" date="2018-12" db="EMBL/GenBank/DDBJ databases">
        <authorList>
            <person name="Li F."/>
        </authorList>
    </citation>
    <scope>NUCLEOTIDE SEQUENCE [LARGE SCALE GENOMIC DNA]</scope>
    <source>
        <strain evidence="1 2">EGI 6500705</strain>
    </source>
</reference>
<keyword evidence="2" id="KW-1185">Reference proteome</keyword>
<evidence type="ECO:0000313" key="1">
    <source>
        <dbReference type="EMBL" id="RUR03555.1"/>
    </source>
</evidence>
<comment type="caution">
    <text evidence="1">The sequence shown here is derived from an EMBL/GenBank/DDBJ whole genome shotgun (WGS) entry which is preliminary data.</text>
</comment>